<dbReference type="PROSITE" id="PS50853">
    <property type="entry name" value="FN3"/>
    <property type="match status" value="1"/>
</dbReference>
<keyword evidence="4 12" id="KW-0418">Kinase</keyword>
<dbReference type="InterPro" id="IPR013783">
    <property type="entry name" value="Ig-like_fold"/>
</dbReference>
<dbReference type="SMART" id="SM00060">
    <property type="entry name" value="FN3"/>
    <property type="match status" value="1"/>
</dbReference>
<dbReference type="InterPro" id="IPR000719">
    <property type="entry name" value="Prot_kinase_dom"/>
</dbReference>
<feature type="compositionally biased region" description="Basic and acidic residues" evidence="8">
    <location>
        <begin position="553"/>
        <end position="563"/>
    </location>
</feature>
<dbReference type="PANTHER" id="PTHR43671:SF13">
    <property type="entry name" value="SERINE_THREONINE-PROTEIN KINASE NEK2"/>
    <property type="match status" value="1"/>
</dbReference>
<feature type="transmembrane region" description="Helical" evidence="9">
    <location>
        <begin position="402"/>
        <end position="424"/>
    </location>
</feature>
<dbReference type="Proteomes" id="UP001235712">
    <property type="component" value="Unassembled WGS sequence"/>
</dbReference>
<sequence>MSERISPAEASRLVETIPELDGVTHMTAVASGGFSRIYKAFQPALSRTVAIKIVTSDGLDPRMRERFSREMGMTGMLGEHPHIVDVYHHGLTRSGEPFLMMRWYEGGSLADGLRESGPMPTAVLLPFAVKVTSALAYVHRHQLLHRDIKPGNILLTALNEPVLADFGIAVDARQAGTATVAWTPVHAAPEVMAYEEPTPRADIWSLGSTLYAALAGRPPYPVDPGNTLASIQQRFRGAPPPFVRNDVPSSLTDLLAASLASRPEDRPDSLEFVARLQEVERELGLPTTTAPGVITAPPRPPAPQGPRDARPEPDPFPGTPGSFSSQAPDHTTGRRAQPVAPLLPFDAEPADPQEESTLVPNPGPSGRGTFSSEVTGSPDAATVLNHDPSRDRKTGWSWKRRLGTAALSGVTTLVLVLVALTFLVPRGEGDGDETPDPSPTLEAPTVNGLRRVDSSPTSITIAWSTSGRFDYPTRVSIEDGKSWWLEDAEVKALSAVITDLEPGTRYCLKLDVLYGTGAPAASASPATTTSTIAPTDATDPTGTGSATGPRLSTSERRCFRTTR</sequence>
<evidence type="ECO:0000313" key="12">
    <source>
        <dbReference type="EMBL" id="MDP9830649.1"/>
    </source>
</evidence>
<evidence type="ECO:0000256" key="6">
    <source>
        <dbReference type="ARBA" id="ARBA00023295"/>
    </source>
</evidence>
<gene>
    <name evidence="12" type="ORF">J2S57_006398</name>
</gene>
<feature type="compositionally biased region" description="Low complexity" evidence="8">
    <location>
        <begin position="519"/>
        <end position="549"/>
    </location>
</feature>
<keyword evidence="3" id="KW-0547">Nucleotide-binding</keyword>
<dbReference type="EC" id="2.7.11.1" evidence="1"/>
<keyword evidence="2" id="KW-0808">Transferase</keyword>
<keyword evidence="6" id="KW-0378">Hydrolase</keyword>
<feature type="domain" description="Protein kinase" evidence="10">
    <location>
        <begin position="23"/>
        <end position="283"/>
    </location>
</feature>
<feature type="region of interest" description="Disordered" evidence="8">
    <location>
        <begin position="282"/>
        <end position="394"/>
    </location>
</feature>
<feature type="region of interest" description="Disordered" evidence="8">
    <location>
        <begin position="427"/>
        <end position="448"/>
    </location>
</feature>
<keyword evidence="7" id="KW-0119">Carbohydrate metabolism</keyword>
<dbReference type="InterPro" id="IPR050660">
    <property type="entry name" value="NEK_Ser/Thr_kinase"/>
</dbReference>
<protein>
    <recommendedName>
        <fullName evidence="1">non-specific serine/threonine protein kinase</fullName>
        <ecNumber evidence="1">2.7.11.1</ecNumber>
    </recommendedName>
</protein>
<dbReference type="Pfam" id="PF00069">
    <property type="entry name" value="Pkinase"/>
    <property type="match status" value="1"/>
</dbReference>
<evidence type="ECO:0000256" key="5">
    <source>
        <dbReference type="ARBA" id="ARBA00022840"/>
    </source>
</evidence>
<keyword evidence="5" id="KW-0067">ATP-binding</keyword>
<evidence type="ECO:0000256" key="2">
    <source>
        <dbReference type="ARBA" id="ARBA00022679"/>
    </source>
</evidence>
<evidence type="ECO:0000256" key="7">
    <source>
        <dbReference type="ARBA" id="ARBA00023326"/>
    </source>
</evidence>
<dbReference type="SMART" id="SM00220">
    <property type="entry name" value="S_TKc"/>
    <property type="match status" value="1"/>
</dbReference>
<dbReference type="PROSITE" id="PS50011">
    <property type="entry name" value="PROTEIN_KINASE_DOM"/>
    <property type="match status" value="1"/>
</dbReference>
<evidence type="ECO:0000256" key="3">
    <source>
        <dbReference type="ARBA" id="ARBA00022741"/>
    </source>
</evidence>
<evidence type="ECO:0000256" key="4">
    <source>
        <dbReference type="ARBA" id="ARBA00022777"/>
    </source>
</evidence>
<keyword evidence="9" id="KW-1133">Transmembrane helix</keyword>
<keyword evidence="6" id="KW-0326">Glycosidase</keyword>
<dbReference type="InterPro" id="IPR008271">
    <property type="entry name" value="Ser/Thr_kinase_AS"/>
</dbReference>
<dbReference type="GO" id="GO:0004674">
    <property type="term" value="F:protein serine/threonine kinase activity"/>
    <property type="evidence" value="ECO:0007669"/>
    <property type="project" value="UniProtKB-KW"/>
</dbReference>
<dbReference type="SUPFAM" id="SSF49265">
    <property type="entry name" value="Fibronectin type III"/>
    <property type="match status" value="1"/>
</dbReference>
<feature type="domain" description="Fibronectin type-III" evidence="11">
    <location>
        <begin position="445"/>
        <end position="538"/>
    </location>
</feature>
<evidence type="ECO:0000256" key="8">
    <source>
        <dbReference type="SAM" id="MobiDB-lite"/>
    </source>
</evidence>
<dbReference type="PROSITE" id="PS00108">
    <property type="entry name" value="PROTEIN_KINASE_ST"/>
    <property type="match status" value="1"/>
</dbReference>
<proteinExistence type="predicted"/>
<dbReference type="Gene3D" id="1.10.510.10">
    <property type="entry name" value="Transferase(Phosphotransferase) domain 1"/>
    <property type="match status" value="1"/>
</dbReference>
<keyword evidence="7" id="KW-0624">Polysaccharide degradation</keyword>
<dbReference type="CDD" id="cd14014">
    <property type="entry name" value="STKc_PknB_like"/>
    <property type="match status" value="1"/>
</dbReference>
<evidence type="ECO:0000313" key="13">
    <source>
        <dbReference type="Proteomes" id="UP001235712"/>
    </source>
</evidence>
<reference evidence="12 13" key="1">
    <citation type="submission" date="2023-07" db="EMBL/GenBank/DDBJ databases">
        <title>Sequencing the genomes of 1000 actinobacteria strains.</title>
        <authorList>
            <person name="Klenk H.-P."/>
        </authorList>
    </citation>
    <scope>NUCLEOTIDE SEQUENCE [LARGE SCALE GENOMIC DNA]</scope>
    <source>
        <strain evidence="12 13">DSM 44388</strain>
    </source>
</reference>
<evidence type="ECO:0000259" key="10">
    <source>
        <dbReference type="PROSITE" id="PS50011"/>
    </source>
</evidence>
<dbReference type="InterPro" id="IPR036116">
    <property type="entry name" value="FN3_sf"/>
</dbReference>
<dbReference type="InterPro" id="IPR003961">
    <property type="entry name" value="FN3_dom"/>
</dbReference>
<accession>A0ABT9PD68</accession>
<feature type="region of interest" description="Disordered" evidence="8">
    <location>
        <begin position="519"/>
        <end position="563"/>
    </location>
</feature>
<name>A0ABT9PD68_9ACTN</name>
<dbReference type="PANTHER" id="PTHR43671">
    <property type="entry name" value="SERINE/THREONINE-PROTEIN KINASE NEK"/>
    <property type="match status" value="1"/>
</dbReference>
<dbReference type="EMBL" id="JAUSQZ010000001">
    <property type="protein sequence ID" value="MDP9830649.1"/>
    <property type="molecule type" value="Genomic_DNA"/>
</dbReference>
<dbReference type="Gene3D" id="3.30.200.20">
    <property type="entry name" value="Phosphorylase Kinase, domain 1"/>
    <property type="match status" value="1"/>
</dbReference>
<keyword evidence="13" id="KW-1185">Reference proteome</keyword>
<evidence type="ECO:0000259" key="11">
    <source>
        <dbReference type="PROSITE" id="PS50853"/>
    </source>
</evidence>
<evidence type="ECO:0000256" key="9">
    <source>
        <dbReference type="SAM" id="Phobius"/>
    </source>
</evidence>
<dbReference type="Gene3D" id="2.60.40.10">
    <property type="entry name" value="Immunoglobulins"/>
    <property type="match status" value="1"/>
</dbReference>
<organism evidence="12 13">
    <name type="scientific">Kineosporia succinea</name>
    <dbReference type="NCBI Taxonomy" id="84632"/>
    <lineage>
        <taxon>Bacteria</taxon>
        <taxon>Bacillati</taxon>
        <taxon>Actinomycetota</taxon>
        <taxon>Actinomycetes</taxon>
        <taxon>Kineosporiales</taxon>
        <taxon>Kineosporiaceae</taxon>
        <taxon>Kineosporia</taxon>
    </lineage>
</organism>
<keyword evidence="9" id="KW-0812">Transmembrane</keyword>
<dbReference type="SUPFAM" id="SSF56112">
    <property type="entry name" value="Protein kinase-like (PK-like)"/>
    <property type="match status" value="1"/>
</dbReference>
<keyword evidence="9" id="KW-0472">Membrane</keyword>
<dbReference type="InterPro" id="IPR011009">
    <property type="entry name" value="Kinase-like_dom_sf"/>
</dbReference>
<dbReference type="RefSeq" id="WP_307249715.1">
    <property type="nucleotide sequence ID" value="NZ_JAUSQZ010000001.1"/>
</dbReference>
<comment type="caution">
    <text evidence="12">The sequence shown here is derived from an EMBL/GenBank/DDBJ whole genome shotgun (WGS) entry which is preliminary data.</text>
</comment>
<evidence type="ECO:0000256" key="1">
    <source>
        <dbReference type="ARBA" id="ARBA00012513"/>
    </source>
</evidence>
<keyword evidence="12" id="KW-0723">Serine/threonine-protein kinase</keyword>